<proteinExistence type="predicted"/>
<dbReference type="RefSeq" id="WP_157678310.1">
    <property type="nucleotide sequence ID" value="NZ_CP021425.1"/>
</dbReference>
<accession>A0A1Y0IAZ3</accession>
<keyword evidence="2" id="KW-0808">Transferase</keyword>
<dbReference type="GO" id="GO:0008168">
    <property type="term" value="F:methyltransferase activity"/>
    <property type="evidence" value="ECO:0007669"/>
    <property type="project" value="UniProtKB-KW"/>
</dbReference>
<sequence>MQISQFSQFTKVPSSEAKSQQLAEKEQAVNAHIRAHKSIGGSITGPSNIQKTMSPDGQLYTSSGDVEIRTNIVDNDPETKLLRAKLIQRVALAPSDPSPQDYQVAQIGQQIESSTLTEKYRSIAATEESERADNDYNTSSFDLEYRPGGLINVTV</sequence>
<feature type="compositionally biased region" description="Polar residues" evidence="1">
    <location>
        <begin position="44"/>
        <end position="56"/>
    </location>
</feature>
<reference evidence="2 3" key="1">
    <citation type="submission" date="2017-05" db="EMBL/GenBank/DDBJ databases">
        <title>Genomic insights into alkan degradation activity of Oleiphilus messinensis.</title>
        <authorList>
            <person name="Kozyavkin S.A."/>
            <person name="Slesarev A.I."/>
            <person name="Golyshin P.N."/>
            <person name="Korzhenkov A."/>
            <person name="Golyshina O.N."/>
            <person name="Toshchakov S.V."/>
        </authorList>
    </citation>
    <scope>NUCLEOTIDE SEQUENCE [LARGE SCALE GENOMIC DNA]</scope>
    <source>
        <strain evidence="2 3">ME102</strain>
    </source>
</reference>
<dbReference type="InterPro" id="IPR021973">
    <property type="entry name" value="SprA-related"/>
</dbReference>
<feature type="region of interest" description="Disordered" evidence="1">
    <location>
        <begin position="37"/>
        <end position="56"/>
    </location>
</feature>
<evidence type="ECO:0000313" key="2">
    <source>
        <dbReference type="EMBL" id="ARU56926.1"/>
    </source>
</evidence>
<evidence type="ECO:0000256" key="1">
    <source>
        <dbReference type="SAM" id="MobiDB-lite"/>
    </source>
</evidence>
<dbReference type="Pfam" id="PF12118">
    <property type="entry name" value="SprA-related"/>
    <property type="match status" value="1"/>
</dbReference>
<dbReference type="GO" id="GO:0032259">
    <property type="term" value="P:methylation"/>
    <property type="evidence" value="ECO:0007669"/>
    <property type="project" value="UniProtKB-KW"/>
</dbReference>
<feature type="compositionally biased region" description="Polar residues" evidence="1">
    <location>
        <begin position="1"/>
        <end position="22"/>
    </location>
</feature>
<dbReference type="EMBL" id="CP021425">
    <property type="protein sequence ID" value="ARU56926.1"/>
    <property type="molecule type" value="Genomic_DNA"/>
</dbReference>
<gene>
    <name evidence="2" type="ORF">OLMES_2878</name>
</gene>
<keyword evidence="2" id="KW-0489">Methyltransferase</keyword>
<dbReference type="KEGG" id="ome:OLMES_2878"/>
<evidence type="ECO:0000313" key="3">
    <source>
        <dbReference type="Proteomes" id="UP000196027"/>
    </source>
</evidence>
<keyword evidence="3" id="KW-1185">Reference proteome</keyword>
<dbReference type="OrthoDB" id="9812722at2"/>
<protein>
    <submittedName>
        <fullName evidence="2">Protein-glutamate O-methyltransferase</fullName>
    </submittedName>
</protein>
<dbReference type="Proteomes" id="UP000196027">
    <property type="component" value="Chromosome"/>
</dbReference>
<name>A0A1Y0IAZ3_9GAMM</name>
<organism evidence="2 3">
    <name type="scientific">Oleiphilus messinensis</name>
    <dbReference type="NCBI Taxonomy" id="141451"/>
    <lineage>
        <taxon>Bacteria</taxon>
        <taxon>Pseudomonadati</taxon>
        <taxon>Pseudomonadota</taxon>
        <taxon>Gammaproteobacteria</taxon>
        <taxon>Oceanospirillales</taxon>
        <taxon>Oleiphilaceae</taxon>
        <taxon>Oleiphilus</taxon>
    </lineage>
</organism>
<dbReference type="AlphaFoldDB" id="A0A1Y0IAZ3"/>
<feature type="region of interest" description="Disordered" evidence="1">
    <location>
        <begin position="1"/>
        <end position="28"/>
    </location>
</feature>